<reference evidence="1 2" key="1">
    <citation type="submission" date="2023-01" db="EMBL/GenBank/DDBJ databases">
        <title>Novel diversity within Roseofilum (Cyanobacteria; Desertifilaceae) from marine benthic mats with descriptions of four novel species.</title>
        <authorList>
            <person name="Wang Y."/>
            <person name="Berthold D.E."/>
            <person name="Hu J."/>
            <person name="Lefler F.W."/>
            <person name="Laughinghouse H.D. IV."/>
        </authorList>
    </citation>
    <scope>NUCLEOTIDE SEQUENCE [LARGE SCALE GENOMIC DNA]</scope>
    <source>
        <strain evidence="1 2">BLCC-M114</strain>
    </source>
</reference>
<keyword evidence="2" id="KW-1185">Reference proteome</keyword>
<evidence type="ECO:0000313" key="1">
    <source>
        <dbReference type="EMBL" id="MDJ1174123.1"/>
    </source>
</evidence>
<sequence>MIVVGDRPFIFQTPNELLEMQLKGVNLLQADGVPIGCELHIQISPEQHDRIEKEALFSLQPEFRTMFSNGEFRPDRPIYTVLLLTPEHLEALEPFSEAETVAEFLLAEPLTSPLRHTDNWMLLWTSQQHSEGATGYRTLWNYWDSLTLAESETPESELVESLTRFMAESTVTQNLAEALNLPEREAIATTQNLSYALLQSIPGLLRQDEDSTQHLSGAIARVFETALNEQLDNLSDTLTDVIEDSEEVAEELDEWLTVSRDTPLFDCVIDFFESENWPYERVEGELMVRSLFESEAGTWLCLAEVKEDTNQFIFYAIATVSIPESERPNLAKLFMNLNYSQLTLGNFELDFEDGEFRYRTGLDCTGIQPDIGLIQTAIERSLSTLEHFFPIILQAI</sequence>
<dbReference type="RefSeq" id="WP_283766460.1">
    <property type="nucleotide sequence ID" value="NZ_JAQOSO010000042.1"/>
</dbReference>
<gene>
    <name evidence="1" type="ORF">PMG25_08460</name>
</gene>
<accession>A0ABT7B4M2</accession>
<protein>
    <submittedName>
        <fullName evidence="1">YbjN domain-containing protein</fullName>
    </submittedName>
</protein>
<name>A0ABT7B4M2_9CYAN</name>
<evidence type="ECO:0000313" key="2">
    <source>
        <dbReference type="Proteomes" id="UP001235849"/>
    </source>
</evidence>
<dbReference type="EMBL" id="JAQOSO010000042">
    <property type="protein sequence ID" value="MDJ1174123.1"/>
    <property type="molecule type" value="Genomic_DNA"/>
</dbReference>
<proteinExistence type="predicted"/>
<dbReference type="Proteomes" id="UP001235849">
    <property type="component" value="Unassembled WGS sequence"/>
</dbReference>
<comment type="caution">
    <text evidence="1">The sequence shown here is derived from an EMBL/GenBank/DDBJ whole genome shotgun (WGS) entry which is preliminary data.</text>
</comment>
<organism evidence="1 2">
    <name type="scientific">Roseofilum capinflatum BLCC-M114</name>
    <dbReference type="NCBI Taxonomy" id="3022440"/>
    <lineage>
        <taxon>Bacteria</taxon>
        <taxon>Bacillati</taxon>
        <taxon>Cyanobacteriota</taxon>
        <taxon>Cyanophyceae</taxon>
        <taxon>Desertifilales</taxon>
        <taxon>Desertifilaceae</taxon>
        <taxon>Roseofilum</taxon>
        <taxon>Roseofilum capinflatum</taxon>
    </lineage>
</organism>